<feature type="region of interest" description="Disordered" evidence="1">
    <location>
        <begin position="122"/>
        <end position="142"/>
    </location>
</feature>
<dbReference type="RefSeq" id="WP_012319271.1">
    <property type="nucleotide sequence ID" value="NZ_BJXP01000035.1"/>
</dbReference>
<evidence type="ECO:0000256" key="1">
    <source>
        <dbReference type="SAM" id="MobiDB-lite"/>
    </source>
</evidence>
<name>A0ABV2NNX2_9HYPH</name>
<keyword evidence="3" id="KW-1185">Reference proteome</keyword>
<dbReference type="GeneID" id="6138335"/>
<gene>
    <name evidence="2" type="ORF">ABIC20_005492</name>
</gene>
<proteinExistence type="predicted"/>
<evidence type="ECO:0000313" key="2">
    <source>
        <dbReference type="EMBL" id="MET3868183.1"/>
    </source>
</evidence>
<accession>A0ABV2NNX2</accession>
<comment type="caution">
    <text evidence="2">The sequence shown here is derived from an EMBL/GenBank/DDBJ whole genome shotgun (WGS) entry which is preliminary data.</text>
</comment>
<sequence>MRRPDQPALTDAAHGRVSMPFLPTLAVVAVLGVASLYCPSSKPVQPGARAEAGVSAAPGPTDFAPMAAIAAPGRPPAVIAFAEQYPLDAVIARTGSLPARPAVAARATSHVAAAGRRACPGRRCPEAPRSNPDPMAPARAAAADEAEDTLLPSQALPFAASVVETLVPAARAVGDAATLVRSGAKAVQGTVALAVADCLR</sequence>
<evidence type="ECO:0000313" key="3">
    <source>
        <dbReference type="Proteomes" id="UP001549119"/>
    </source>
</evidence>
<dbReference type="Proteomes" id="UP001549119">
    <property type="component" value="Unassembled WGS sequence"/>
</dbReference>
<reference evidence="2 3" key="1">
    <citation type="submission" date="2024-06" db="EMBL/GenBank/DDBJ databases">
        <title>Genomics of switchgrass bacterial isolates.</title>
        <authorList>
            <person name="Shade A."/>
        </authorList>
    </citation>
    <scope>NUCLEOTIDE SEQUENCE [LARGE SCALE GENOMIC DNA]</scope>
    <source>
        <strain evidence="2 3">PvP084</strain>
    </source>
</reference>
<protein>
    <submittedName>
        <fullName evidence="2">Uncharacterized protein</fullName>
    </submittedName>
</protein>
<dbReference type="EMBL" id="JBEPNW010000002">
    <property type="protein sequence ID" value="MET3868183.1"/>
    <property type="molecule type" value="Genomic_DNA"/>
</dbReference>
<organism evidence="2 3">
    <name type="scientific">Methylobacterium radiotolerans</name>
    <dbReference type="NCBI Taxonomy" id="31998"/>
    <lineage>
        <taxon>Bacteria</taxon>
        <taxon>Pseudomonadati</taxon>
        <taxon>Pseudomonadota</taxon>
        <taxon>Alphaproteobacteria</taxon>
        <taxon>Hyphomicrobiales</taxon>
        <taxon>Methylobacteriaceae</taxon>
        <taxon>Methylobacterium</taxon>
    </lineage>
</organism>